<dbReference type="RefSeq" id="WP_112085412.1">
    <property type="nucleotide sequence ID" value="NZ_QLSV01000004.1"/>
</dbReference>
<dbReference type="Gene3D" id="3.30.420.250">
    <property type="match status" value="1"/>
</dbReference>
<organism evidence="1 2">
    <name type="scientific">Flavobacterium lacus</name>
    <dbReference type="NCBI Taxonomy" id="1353778"/>
    <lineage>
        <taxon>Bacteria</taxon>
        <taxon>Pseudomonadati</taxon>
        <taxon>Bacteroidota</taxon>
        <taxon>Flavobacteriia</taxon>
        <taxon>Flavobacteriales</taxon>
        <taxon>Flavobacteriaceae</taxon>
        <taxon>Flavobacterium</taxon>
    </lineage>
</organism>
<dbReference type="InterPro" id="IPR024213">
    <property type="entry name" value="DUF3822"/>
</dbReference>
<dbReference type="CDD" id="cd24013">
    <property type="entry name" value="ASKHA_ATPase_BT3980-like"/>
    <property type="match status" value="1"/>
</dbReference>
<evidence type="ECO:0000313" key="1">
    <source>
        <dbReference type="EMBL" id="RAR48952.1"/>
    </source>
</evidence>
<protein>
    <submittedName>
        <fullName evidence="1">Uncharacterized protein DUF3822</fullName>
    </submittedName>
</protein>
<dbReference type="AlphaFoldDB" id="A0A328WRJ6"/>
<dbReference type="Proteomes" id="UP000249518">
    <property type="component" value="Unassembled WGS sequence"/>
</dbReference>
<accession>A0A328WRJ6</accession>
<proteinExistence type="predicted"/>
<reference evidence="1 2" key="1">
    <citation type="submission" date="2018-06" db="EMBL/GenBank/DDBJ databases">
        <title>Genomic Encyclopedia of Type Strains, Phase III (KMG-III): the genomes of soil and plant-associated and newly described type strains.</title>
        <authorList>
            <person name="Whitman W."/>
        </authorList>
    </citation>
    <scope>NUCLEOTIDE SEQUENCE [LARGE SCALE GENOMIC DNA]</scope>
    <source>
        <strain evidence="1 2">CGMCC 1.12504</strain>
    </source>
</reference>
<dbReference type="EMBL" id="QLSV01000004">
    <property type="protein sequence ID" value="RAR48952.1"/>
    <property type="molecule type" value="Genomic_DNA"/>
</dbReference>
<comment type="caution">
    <text evidence="1">The sequence shown here is derived from an EMBL/GenBank/DDBJ whole genome shotgun (WGS) entry which is preliminary data.</text>
</comment>
<dbReference type="OrthoDB" id="658622at2"/>
<gene>
    <name evidence="1" type="ORF">B0I10_10489</name>
</gene>
<name>A0A328WRJ6_9FLAO</name>
<dbReference type="Pfam" id="PF12864">
    <property type="entry name" value="DUF3822"/>
    <property type="match status" value="1"/>
</dbReference>
<sequence length="273" mass="32063">MEITNNSITEKSYKKLSIQVSLDGLSFCCRDTLSGQITSFDYIDFTKFPKNFTIENSLWKSILDYSDLTKSYDQITVLHENNLSTFVPKALFDEEYKGSYLQYNTKVFETDYFAVDEIEKYEIVNVYVPYVNINNYLIDQFGSFQYQHYSRILISKLLDLSKNDVSQNMFVHVAKTHFEIIVIQNQKLLLFNSFEYLTGEDFLYYLLFTAEQLHLNPESFKLNILGDCTEKDDVYQKAFKYVRNTALLDVSDLQKSNTFSAQENRTHFILFNA</sequence>
<dbReference type="Gene3D" id="3.30.420.260">
    <property type="match status" value="1"/>
</dbReference>
<keyword evidence="2" id="KW-1185">Reference proteome</keyword>
<evidence type="ECO:0000313" key="2">
    <source>
        <dbReference type="Proteomes" id="UP000249518"/>
    </source>
</evidence>